<evidence type="ECO:0000256" key="11">
    <source>
        <dbReference type="ARBA" id="ARBA00053514"/>
    </source>
</evidence>
<protein>
    <recommendedName>
        <fullName evidence="9">methylenetetrahydrofolate reductase (NADH)</fullName>
        <ecNumber evidence="9">1.5.1.54</ecNumber>
    </recommendedName>
</protein>
<keyword evidence="7" id="KW-0560">Oxidoreductase</keyword>
<dbReference type="GO" id="GO:0005829">
    <property type="term" value="C:cytosol"/>
    <property type="evidence" value="ECO:0007669"/>
    <property type="project" value="TreeGrafter"/>
</dbReference>
<comment type="cofactor">
    <cofactor evidence="1">
        <name>FAD</name>
        <dbReference type="ChEBI" id="CHEBI:57692"/>
    </cofactor>
</comment>
<dbReference type="EC" id="1.5.1.54" evidence="9"/>
<evidence type="ECO:0000259" key="13">
    <source>
        <dbReference type="Pfam" id="PF21895"/>
    </source>
</evidence>
<name>A0A7S3VQX8_DUNTE</name>
<keyword evidence="6" id="KW-0274">FAD</keyword>
<evidence type="ECO:0000256" key="10">
    <source>
        <dbReference type="ARBA" id="ARBA00051201"/>
    </source>
</evidence>
<dbReference type="AlphaFoldDB" id="A0A7S3VQX8"/>
<dbReference type="CDD" id="cd00537">
    <property type="entry name" value="MTHFR"/>
    <property type="match status" value="1"/>
</dbReference>
<comment type="similarity">
    <text evidence="3">Belongs to the methylenetetrahydrofolate reductase family.</text>
</comment>
<dbReference type="NCBIfam" id="TIGR00677">
    <property type="entry name" value="fadh2_euk"/>
    <property type="match status" value="1"/>
</dbReference>
<dbReference type="InterPro" id="IPR003171">
    <property type="entry name" value="Mehydrof_redctse-like"/>
</dbReference>
<reference evidence="14" key="1">
    <citation type="submission" date="2021-01" db="EMBL/GenBank/DDBJ databases">
        <authorList>
            <person name="Corre E."/>
            <person name="Pelletier E."/>
            <person name="Niang G."/>
            <person name="Scheremetjew M."/>
            <person name="Finn R."/>
            <person name="Kale V."/>
            <person name="Holt S."/>
            <person name="Cochrane G."/>
            <person name="Meng A."/>
            <person name="Brown T."/>
            <person name="Cohen L."/>
        </authorList>
    </citation>
    <scope>NUCLEOTIDE SEQUENCE</scope>
    <source>
        <strain evidence="14">CCMP1320</strain>
    </source>
</reference>
<accession>A0A7S3VQX8</accession>
<sequence length="608" mass="67096">MKVIDKINQKVAAGQHFFSFEFFPPKTEEGVDALWERMERMVAHGPIFCDITWGAGGSTANATLDIAAKMQNMVNIETMMHLTCTNMPAESLDTALKKVREAGLQNILALRGDPPKGHDKFVTVEGGFSCALDLVKYIRKTHGDYFGICVAGYPEAHPETLTDDDEAANEKAYTESLSYLKAKVDAGGQLIITQLFYDCDRFLKFVKDCRAVGIQCPILPGIMPIMTYGGFKRMTGFCKVKVPQEINDIVEANKDNEEAIKAYGVELGAKMCKYLLANGIPGLHMYSLNMEKSALAILERVGFIDNSKVPRPMPWGFVPINSCGLRRNESVRPVFWSNRPKSYVWRTKDSQAFPTSKWEGAMARLTFSEDPAFMQLHSCSEGRRAKSQEVWGTPTTVADVQKVFSQFYKNEMGMLPWSESSTQFAIKNGTALSSLEAAQGAVLALVDATLLPINVLLRKFAVPSETPVLGWGPAGGQVYQKGHVEFFASPEAFQTLLPKLQSQPSLTYMATNAAGADVSTNLQDGAVNAVSWGTFPGKEVVQAVVEDVASFKVWAKEAFELWKSDWASCYESGSKSRELLEGLCSSWYLVSVTDNQYTKGDYLPSILA</sequence>
<dbReference type="GO" id="GO:0009086">
    <property type="term" value="P:methionine biosynthetic process"/>
    <property type="evidence" value="ECO:0007669"/>
    <property type="project" value="TreeGrafter"/>
</dbReference>
<evidence type="ECO:0000256" key="1">
    <source>
        <dbReference type="ARBA" id="ARBA00001974"/>
    </source>
</evidence>
<evidence type="ECO:0000256" key="7">
    <source>
        <dbReference type="ARBA" id="ARBA00023002"/>
    </source>
</evidence>
<feature type="domain" description="MTHFR SAM-binding regulatory" evidence="13">
    <location>
        <begin position="311"/>
        <end position="603"/>
    </location>
</feature>
<organism evidence="14">
    <name type="scientific">Dunaliella tertiolecta</name>
    <name type="common">Green alga</name>
    <dbReference type="NCBI Taxonomy" id="3047"/>
    <lineage>
        <taxon>Eukaryota</taxon>
        <taxon>Viridiplantae</taxon>
        <taxon>Chlorophyta</taxon>
        <taxon>core chlorophytes</taxon>
        <taxon>Chlorophyceae</taxon>
        <taxon>CS clade</taxon>
        <taxon>Chlamydomonadales</taxon>
        <taxon>Dunaliellaceae</taxon>
        <taxon>Dunaliella</taxon>
    </lineage>
</organism>
<dbReference type="FunFam" id="3.20.20.220:FF:000005">
    <property type="entry name" value="Methylenetetrahydrofolate reductase"/>
    <property type="match status" value="1"/>
</dbReference>
<keyword evidence="5" id="KW-0285">Flavoprotein</keyword>
<dbReference type="InterPro" id="IPR053806">
    <property type="entry name" value="MTHFR_C"/>
</dbReference>
<evidence type="ECO:0000256" key="9">
    <source>
        <dbReference type="ARBA" id="ARBA00034529"/>
    </source>
</evidence>
<evidence type="ECO:0000256" key="4">
    <source>
        <dbReference type="ARBA" id="ARBA00011738"/>
    </source>
</evidence>
<evidence type="ECO:0000256" key="8">
    <source>
        <dbReference type="ARBA" id="ARBA00023027"/>
    </source>
</evidence>
<keyword evidence="8" id="KW-0520">NAD</keyword>
<evidence type="ECO:0000256" key="6">
    <source>
        <dbReference type="ARBA" id="ARBA00022827"/>
    </source>
</evidence>
<dbReference type="PANTHER" id="PTHR45754:SF3">
    <property type="entry name" value="METHYLENETETRAHYDROFOLATE REDUCTASE (NADPH)"/>
    <property type="match status" value="1"/>
</dbReference>
<proteinExistence type="inferred from homology"/>
<dbReference type="EMBL" id="HBIP01026328">
    <property type="protein sequence ID" value="CAE0500818.1"/>
    <property type="molecule type" value="Transcribed_RNA"/>
</dbReference>
<dbReference type="Pfam" id="PF02219">
    <property type="entry name" value="MTHFR"/>
    <property type="match status" value="1"/>
</dbReference>
<evidence type="ECO:0000256" key="5">
    <source>
        <dbReference type="ARBA" id="ARBA00022630"/>
    </source>
</evidence>
<dbReference type="PANTHER" id="PTHR45754">
    <property type="entry name" value="METHYLENETETRAHYDROFOLATE REDUCTASE"/>
    <property type="match status" value="1"/>
</dbReference>
<dbReference type="GO" id="GO:0071949">
    <property type="term" value="F:FAD binding"/>
    <property type="evidence" value="ECO:0007669"/>
    <property type="project" value="TreeGrafter"/>
</dbReference>
<evidence type="ECO:0000256" key="2">
    <source>
        <dbReference type="ARBA" id="ARBA00004777"/>
    </source>
</evidence>
<dbReference type="InterPro" id="IPR004621">
    <property type="entry name" value="Fadh2_euk"/>
</dbReference>
<dbReference type="SUPFAM" id="SSF51730">
    <property type="entry name" value="FAD-linked oxidoreductase"/>
    <property type="match status" value="1"/>
</dbReference>
<comment type="subunit">
    <text evidence="4">Homodimer.</text>
</comment>
<evidence type="ECO:0000256" key="3">
    <source>
        <dbReference type="ARBA" id="ARBA00006743"/>
    </source>
</evidence>
<dbReference type="GO" id="GO:0035999">
    <property type="term" value="P:tetrahydrofolate interconversion"/>
    <property type="evidence" value="ECO:0007669"/>
    <property type="project" value="UniProtKB-UniPathway"/>
</dbReference>
<dbReference type="Gene3D" id="3.20.20.220">
    <property type="match status" value="1"/>
</dbReference>
<comment type="pathway">
    <text evidence="2 12">One-carbon metabolism; tetrahydrofolate interconversion.</text>
</comment>
<dbReference type="Pfam" id="PF21895">
    <property type="entry name" value="MTHFR_C"/>
    <property type="match status" value="1"/>
</dbReference>
<dbReference type="InterPro" id="IPR029041">
    <property type="entry name" value="FAD-linked_oxidoreductase-like"/>
</dbReference>
<evidence type="ECO:0000256" key="12">
    <source>
        <dbReference type="RuleBase" id="RU004254"/>
    </source>
</evidence>
<comment type="function">
    <text evidence="11">The probable reversibility of the MTHFR reaction in plants suggests that they can metabolize the methyl group of 5,10-methylenetetrahydrofolate to serine, sugars and starch.</text>
</comment>
<evidence type="ECO:0000313" key="14">
    <source>
        <dbReference type="EMBL" id="CAE0500818.1"/>
    </source>
</evidence>
<gene>
    <name evidence="14" type="ORF">DTER00134_LOCUS15891</name>
</gene>
<dbReference type="GO" id="GO:0106312">
    <property type="term" value="F:methylenetetrahydrofolate reductase (NADH) activity"/>
    <property type="evidence" value="ECO:0007669"/>
    <property type="project" value="UniProtKB-EC"/>
</dbReference>
<comment type="catalytic activity">
    <reaction evidence="10">
        <text>(6S)-5-methyl-5,6,7,8-tetrahydrofolate + NAD(+) = (6R)-5,10-methylene-5,6,7,8-tetrahydrofolate + NADH + H(+)</text>
        <dbReference type="Rhea" id="RHEA:19821"/>
        <dbReference type="ChEBI" id="CHEBI:15378"/>
        <dbReference type="ChEBI" id="CHEBI:15636"/>
        <dbReference type="ChEBI" id="CHEBI:18608"/>
        <dbReference type="ChEBI" id="CHEBI:57540"/>
        <dbReference type="ChEBI" id="CHEBI:57945"/>
        <dbReference type="EC" id="1.5.1.54"/>
    </reaction>
</comment>
<dbReference type="UniPathway" id="UPA00193"/>